<name>A0AAV4W2G9_CAEEX</name>
<gene>
    <name evidence="1" type="ORF">CEXT_75981</name>
</gene>
<dbReference type="Proteomes" id="UP001054945">
    <property type="component" value="Unassembled WGS sequence"/>
</dbReference>
<sequence>MIQTLTGLHLRTTLIQIPHLITKIPVIVTKSPLYHPRGPLLPQGGLSFQTCFLPLRPRHFRVLPAVCLSWKISELNPASNPSPPPRNGPFVGDLLGRIKEIFRHGNLWCPDKGLLMNANFNGDFCNSKYVTRKTNTSRGPINQRRRTDTWQKFIAIPQFYVWNSISGFDIRCTISEEEVSKHVWENVSNL</sequence>
<reference evidence="1 2" key="1">
    <citation type="submission" date="2021-06" db="EMBL/GenBank/DDBJ databases">
        <title>Caerostris extrusa draft genome.</title>
        <authorList>
            <person name="Kono N."/>
            <person name="Arakawa K."/>
        </authorList>
    </citation>
    <scope>NUCLEOTIDE SEQUENCE [LARGE SCALE GENOMIC DNA]</scope>
</reference>
<keyword evidence="2" id="KW-1185">Reference proteome</keyword>
<evidence type="ECO:0000313" key="1">
    <source>
        <dbReference type="EMBL" id="GIY76438.1"/>
    </source>
</evidence>
<accession>A0AAV4W2G9</accession>
<comment type="caution">
    <text evidence="1">The sequence shown here is derived from an EMBL/GenBank/DDBJ whole genome shotgun (WGS) entry which is preliminary data.</text>
</comment>
<proteinExistence type="predicted"/>
<evidence type="ECO:0000313" key="2">
    <source>
        <dbReference type="Proteomes" id="UP001054945"/>
    </source>
</evidence>
<organism evidence="1 2">
    <name type="scientific">Caerostris extrusa</name>
    <name type="common">Bark spider</name>
    <name type="synonym">Caerostris bankana</name>
    <dbReference type="NCBI Taxonomy" id="172846"/>
    <lineage>
        <taxon>Eukaryota</taxon>
        <taxon>Metazoa</taxon>
        <taxon>Ecdysozoa</taxon>
        <taxon>Arthropoda</taxon>
        <taxon>Chelicerata</taxon>
        <taxon>Arachnida</taxon>
        <taxon>Araneae</taxon>
        <taxon>Araneomorphae</taxon>
        <taxon>Entelegynae</taxon>
        <taxon>Araneoidea</taxon>
        <taxon>Araneidae</taxon>
        <taxon>Caerostris</taxon>
    </lineage>
</organism>
<protein>
    <submittedName>
        <fullName evidence="1">Uncharacterized protein</fullName>
    </submittedName>
</protein>
<dbReference type="AlphaFoldDB" id="A0AAV4W2G9"/>
<dbReference type="EMBL" id="BPLR01015485">
    <property type="protein sequence ID" value="GIY76438.1"/>
    <property type="molecule type" value="Genomic_DNA"/>
</dbReference>